<dbReference type="InterPro" id="IPR004143">
    <property type="entry name" value="BPL_LPL_catalytic"/>
</dbReference>
<reference evidence="11 12" key="1">
    <citation type="submission" date="2018-06" db="EMBL/GenBank/DDBJ databases">
        <title>Genomic Encyclopedia of Type Strains, Phase IV (KMG-IV): sequencing the most valuable type-strain genomes for metagenomic binning, comparative biology and taxonomic classification.</title>
        <authorList>
            <person name="Goeker M."/>
        </authorList>
    </citation>
    <scope>NUCLEOTIDE SEQUENCE [LARGE SCALE GENOMIC DNA]</scope>
    <source>
        <strain evidence="11 12">DSM 22112</strain>
    </source>
</reference>
<dbReference type="Pfam" id="PF21948">
    <property type="entry name" value="LplA-B_cat"/>
    <property type="match status" value="1"/>
</dbReference>
<dbReference type="EC" id="2.3.1.181" evidence="5 6"/>
<keyword evidence="5" id="KW-0963">Cytoplasm</keyword>
<dbReference type="GO" id="GO:0009249">
    <property type="term" value="P:protein lipoylation"/>
    <property type="evidence" value="ECO:0007669"/>
    <property type="project" value="InterPro"/>
</dbReference>
<feature type="domain" description="BPL/LPL catalytic" evidence="10">
    <location>
        <begin position="30"/>
        <end position="214"/>
    </location>
</feature>
<evidence type="ECO:0000259" key="10">
    <source>
        <dbReference type="PROSITE" id="PS51733"/>
    </source>
</evidence>
<keyword evidence="12" id="KW-1185">Reference proteome</keyword>
<dbReference type="GO" id="GO:0005737">
    <property type="term" value="C:cytoplasm"/>
    <property type="evidence" value="ECO:0007669"/>
    <property type="project" value="UniProtKB-SubCell"/>
</dbReference>
<evidence type="ECO:0000256" key="2">
    <source>
        <dbReference type="ARBA" id="ARBA00022679"/>
    </source>
</evidence>
<dbReference type="HAMAP" id="MF_00013">
    <property type="entry name" value="LipB"/>
    <property type="match status" value="1"/>
</dbReference>
<comment type="miscellaneous">
    <text evidence="5">In the reaction, the free carboxyl group of octanoic acid is attached via an amide linkage to the epsilon-amino group of a specific lysine residue of lipoyl domains of lipoate-dependent enzymes.</text>
</comment>
<evidence type="ECO:0000256" key="7">
    <source>
        <dbReference type="PIRSR" id="PIRSR016262-1"/>
    </source>
</evidence>
<evidence type="ECO:0000256" key="3">
    <source>
        <dbReference type="ARBA" id="ARBA00023315"/>
    </source>
</evidence>
<dbReference type="UniPathway" id="UPA00538">
    <property type="reaction ID" value="UER00592"/>
</dbReference>
<evidence type="ECO:0000256" key="4">
    <source>
        <dbReference type="ARBA" id="ARBA00024732"/>
    </source>
</evidence>
<dbReference type="NCBIfam" id="TIGR00214">
    <property type="entry name" value="lipB"/>
    <property type="match status" value="1"/>
</dbReference>
<evidence type="ECO:0000256" key="6">
    <source>
        <dbReference type="PIRNR" id="PIRNR016262"/>
    </source>
</evidence>
<evidence type="ECO:0000313" key="11">
    <source>
        <dbReference type="EMBL" id="RBP70076.1"/>
    </source>
</evidence>
<proteinExistence type="inferred from homology"/>
<sequence>MKINIVNLGTLDYSQTLKIQEELRELRANDKIEDTLLIVEHPAVLTLGVKGKVENILVSEEFLQSRGVDVVRLSRGGDVTYHGPGQIVGYLIFHLKNYNKDVRKFVWRIKETFIKMLREIYNIESYGLDGEHTGVWIGNDKITAIGISISKMVSMHGFAFNVNTNLEHFNWIYPCGFKDRGAISLEKLVGHPMDMDELKDKTVKYFCELFEVEPVIMSLKDVLTAS</sequence>
<dbReference type="NCBIfam" id="NF010925">
    <property type="entry name" value="PRK14345.1"/>
    <property type="match status" value="1"/>
</dbReference>
<dbReference type="PANTHER" id="PTHR10993">
    <property type="entry name" value="OCTANOYLTRANSFERASE"/>
    <property type="match status" value="1"/>
</dbReference>
<dbReference type="InterPro" id="IPR000544">
    <property type="entry name" value="Octanoyltransferase"/>
</dbReference>
<feature type="binding site" evidence="5 8">
    <location>
        <begin position="157"/>
        <end position="159"/>
    </location>
    <ligand>
        <name>substrate</name>
    </ligand>
</feature>
<evidence type="ECO:0000256" key="5">
    <source>
        <dbReference type="HAMAP-Rule" id="MF_00013"/>
    </source>
</evidence>
<organism evidence="11 12">
    <name type="scientific">Alkalibaculum bacchi</name>
    <dbReference type="NCBI Taxonomy" id="645887"/>
    <lineage>
        <taxon>Bacteria</taxon>
        <taxon>Bacillati</taxon>
        <taxon>Bacillota</taxon>
        <taxon>Clostridia</taxon>
        <taxon>Eubacteriales</taxon>
        <taxon>Eubacteriaceae</taxon>
        <taxon>Alkalibaculum</taxon>
    </lineage>
</organism>
<dbReference type="CDD" id="cd16444">
    <property type="entry name" value="LipB"/>
    <property type="match status" value="1"/>
</dbReference>
<protein>
    <recommendedName>
        <fullName evidence="5 6">Octanoyltransferase</fullName>
        <ecNumber evidence="5 6">2.3.1.181</ecNumber>
    </recommendedName>
    <alternativeName>
        <fullName evidence="5">Lipoate-protein ligase B</fullName>
    </alternativeName>
    <alternativeName>
        <fullName evidence="5">Lipoyl/octanoyl transferase</fullName>
    </alternativeName>
    <alternativeName>
        <fullName evidence="5">Octanoyl-[acyl-carrier-protein]-protein N-octanoyltransferase</fullName>
    </alternativeName>
</protein>
<gene>
    <name evidence="5" type="primary">lipB</name>
    <name evidence="11" type="ORF">DES36_101129</name>
</gene>
<dbReference type="Proteomes" id="UP000253490">
    <property type="component" value="Unassembled WGS sequence"/>
</dbReference>
<comment type="catalytic activity">
    <reaction evidence="5 6">
        <text>octanoyl-[ACP] + L-lysyl-[protein] = N(6)-octanoyl-L-lysyl-[protein] + holo-[ACP] + H(+)</text>
        <dbReference type="Rhea" id="RHEA:17665"/>
        <dbReference type="Rhea" id="RHEA-COMP:9636"/>
        <dbReference type="Rhea" id="RHEA-COMP:9685"/>
        <dbReference type="Rhea" id="RHEA-COMP:9752"/>
        <dbReference type="Rhea" id="RHEA-COMP:9928"/>
        <dbReference type="ChEBI" id="CHEBI:15378"/>
        <dbReference type="ChEBI" id="CHEBI:29969"/>
        <dbReference type="ChEBI" id="CHEBI:64479"/>
        <dbReference type="ChEBI" id="CHEBI:78463"/>
        <dbReference type="ChEBI" id="CHEBI:78809"/>
        <dbReference type="EC" id="2.3.1.181"/>
    </reaction>
</comment>
<dbReference type="EMBL" id="QNRX01000001">
    <property type="protein sequence ID" value="RBP70076.1"/>
    <property type="molecule type" value="Genomic_DNA"/>
</dbReference>
<comment type="similarity">
    <text evidence="5 6">Belongs to the LipB family.</text>
</comment>
<feature type="binding site" evidence="5 8">
    <location>
        <begin position="144"/>
        <end position="146"/>
    </location>
    <ligand>
        <name>substrate</name>
    </ligand>
</feature>
<dbReference type="InterPro" id="IPR020605">
    <property type="entry name" value="Octanoyltransferase_CS"/>
</dbReference>
<dbReference type="PROSITE" id="PS51733">
    <property type="entry name" value="BPL_LPL_CATALYTIC"/>
    <property type="match status" value="1"/>
</dbReference>
<dbReference type="OrthoDB" id="9787061at2"/>
<feature type="site" description="Lowers pKa of active site Cys" evidence="5 9">
    <location>
        <position position="141"/>
    </location>
</feature>
<dbReference type="PIRSF" id="PIRSF016262">
    <property type="entry name" value="LPLase"/>
    <property type="match status" value="1"/>
</dbReference>
<dbReference type="PROSITE" id="PS01313">
    <property type="entry name" value="LIPB"/>
    <property type="match status" value="1"/>
</dbReference>
<feature type="binding site" evidence="5 8">
    <location>
        <begin position="75"/>
        <end position="82"/>
    </location>
    <ligand>
        <name>substrate</name>
    </ligand>
</feature>
<dbReference type="Gene3D" id="3.30.930.10">
    <property type="entry name" value="Bira Bifunctional Protein, Domain 2"/>
    <property type="match status" value="1"/>
</dbReference>
<dbReference type="RefSeq" id="WP_113919287.1">
    <property type="nucleotide sequence ID" value="NZ_QNRX01000001.1"/>
</dbReference>
<comment type="function">
    <text evidence="4 5 6">Catalyzes the transfer of endogenously produced octanoic acid from octanoyl-acyl-carrier-protein onto the lipoyl domains of lipoate-dependent enzymes. Lipoyl-ACP can also act as a substrate although octanoyl-ACP is likely to be the physiological substrate.</text>
</comment>
<dbReference type="GO" id="GO:0033819">
    <property type="term" value="F:lipoyl(octanoyl) transferase activity"/>
    <property type="evidence" value="ECO:0007669"/>
    <property type="project" value="UniProtKB-EC"/>
</dbReference>
<comment type="subcellular location">
    <subcellularLocation>
        <location evidence="5">Cytoplasm</location>
    </subcellularLocation>
</comment>
<keyword evidence="3 5" id="KW-0012">Acyltransferase</keyword>
<evidence type="ECO:0000313" key="12">
    <source>
        <dbReference type="Proteomes" id="UP000253490"/>
    </source>
</evidence>
<evidence type="ECO:0000256" key="1">
    <source>
        <dbReference type="ARBA" id="ARBA00004821"/>
    </source>
</evidence>
<keyword evidence="2 5" id="KW-0808">Transferase</keyword>
<feature type="active site" description="Acyl-thioester intermediate" evidence="5 7">
    <location>
        <position position="175"/>
    </location>
</feature>
<accession>A0A366IFF6</accession>
<dbReference type="InterPro" id="IPR045864">
    <property type="entry name" value="aa-tRNA-synth_II/BPL/LPL"/>
</dbReference>
<dbReference type="AlphaFoldDB" id="A0A366IFF6"/>
<dbReference type="PANTHER" id="PTHR10993:SF7">
    <property type="entry name" value="LIPOYLTRANSFERASE 2, MITOCHONDRIAL-RELATED"/>
    <property type="match status" value="1"/>
</dbReference>
<comment type="pathway">
    <text evidence="1 5 6">Protein modification; protein lipoylation via endogenous pathway; protein N(6)-(lipoyl)lysine from octanoyl-[acyl-carrier-protein]: step 1/2.</text>
</comment>
<evidence type="ECO:0000256" key="9">
    <source>
        <dbReference type="PIRSR" id="PIRSR016262-3"/>
    </source>
</evidence>
<dbReference type="SUPFAM" id="SSF55681">
    <property type="entry name" value="Class II aaRS and biotin synthetases"/>
    <property type="match status" value="1"/>
</dbReference>
<name>A0A366IFF6_9FIRM</name>
<evidence type="ECO:0000256" key="8">
    <source>
        <dbReference type="PIRSR" id="PIRSR016262-2"/>
    </source>
</evidence>
<comment type="caution">
    <text evidence="11">The sequence shown here is derived from an EMBL/GenBank/DDBJ whole genome shotgun (WGS) entry which is preliminary data.</text>
</comment>